<feature type="compositionally biased region" description="Acidic residues" evidence="1">
    <location>
        <begin position="25"/>
        <end position="34"/>
    </location>
</feature>
<dbReference type="OrthoDB" id="3936at2759"/>
<protein>
    <submittedName>
        <fullName evidence="2">Uncharacterized protein</fullName>
    </submittedName>
</protein>
<keyword evidence="3" id="KW-1185">Reference proteome</keyword>
<feature type="compositionally biased region" description="Basic and acidic residues" evidence="1">
    <location>
        <begin position="1"/>
        <end position="11"/>
    </location>
</feature>
<organism evidence="2 3">
    <name type="scientific">Chondrus crispus</name>
    <name type="common">Carrageen Irish moss</name>
    <name type="synonym">Polymorpha crispa</name>
    <dbReference type="NCBI Taxonomy" id="2769"/>
    <lineage>
        <taxon>Eukaryota</taxon>
        <taxon>Rhodophyta</taxon>
        <taxon>Florideophyceae</taxon>
        <taxon>Rhodymeniophycidae</taxon>
        <taxon>Gigartinales</taxon>
        <taxon>Gigartinaceae</taxon>
        <taxon>Chondrus</taxon>
    </lineage>
</organism>
<proteinExistence type="predicted"/>
<dbReference type="AlphaFoldDB" id="R7QR33"/>
<dbReference type="KEGG" id="ccp:CHC_T00006829001"/>
<feature type="compositionally biased region" description="Basic and acidic residues" evidence="1">
    <location>
        <begin position="46"/>
        <end position="56"/>
    </location>
</feature>
<dbReference type="Gramene" id="CDF39845">
    <property type="protein sequence ID" value="CDF39845"/>
    <property type="gene ID" value="CHC_T00006829001"/>
</dbReference>
<sequence length="397" mass="45612">MEKRNANREDGPEPQLQETWSEEGGQSEDIEDSETAPSILEPVEESLAKIDVHTDGEDNADSSSTQSPNSTIEQEPSDPQYPENKSRSQGSNGAEGTETVLQTVGIDKSAGGNSAYQHKSERRSRAKTFLVVFMGHSGSTAFTTELRAHSQFEVKRLEPLDHGEYQRDSKLALQKARELMDLGIANGKIPGFKIRPWHIGNMPEQWQNFVKEYDTRIIWQYRENIVKQAIGEYRHRFLNDSSVVEGLRADEEVCAKDSDQKCRIKIENMRGLHGLMNDFSSSDELLASAARKLRRDKDMSIVRYEDYLYHRERTMHETFDFLGVDYEETAPQRKKASPDSLCEMVSNFQEVCDHFLPCQLWRTYLHDPVNNCRCKPGSWKTFDSTYCRRSAWYQSKD</sequence>
<dbReference type="InterPro" id="IPR027417">
    <property type="entry name" value="P-loop_NTPase"/>
</dbReference>
<evidence type="ECO:0000256" key="1">
    <source>
        <dbReference type="SAM" id="MobiDB-lite"/>
    </source>
</evidence>
<dbReference type="Proteomes" id="UP000012073">
    <property type="component" value="Unassembled WGS sequence"/>
</dbReference>
<dbReference type="PhylomeDB" id="R7QR33"/>
<accession>R7QR33</accession>
<dbReference type="EMBL" id="HG002086">
    <property type="protein sequence ID" value="CDF39845.1"/>
    <property type="molecule type" value="Genomic_DNA"/>
</dbReference>
<dbReference type="RefSeq" id="XP_005710139.1">
    <property type="nucleotide sequence ID" value="XM_005710082.1"/>
</dbReference>
<evidence type="ECO:0000313" key="2">
    <source>
        <dbReference type="EMBL" id="CDF39845.1"/>
    </source>
</evidence>
<dbReference type="GeneID" id="17317901"/>
<name>R7QR33_CHOCR</name>
<gene>
    <name evidence="2" type="ORF">CHC_T00006829001</name>
</gene>
<feature type="compositionally biased region" description="Polar residues" evidence="1">
    <location>
        <begin position="61"/>
        <end position="74"/>
    </location>
</feature>
<dbReference type="SUPFAM" id="SSF52540">
    <property type="entry name" value="P-loop containing nucleoside triphosphate hydrolases"/>
    <property type="match status" value="1"/>
</dbReference>
<feature type="compositionally biased region" description="Polar residues" evidence="1">
    <location>
        <begin position="87"/>
        <end position="96"/>
    </location>
</feature>
<evidence type="ECO:0000313" key="3">
    <source>
        <dbReference type="Proteomes" id="UP000012073"/>
    </source>
</evidence>
<dbReference type="Gene3D" id="3.40.50.300">
    <property type="entry name" value="P-loop containing nucleotide triphosphate hydrolases"/>
    <property type="match status" value="1"/>
</dbReference>
<reference evidence="3" key="1">
    <citation type="journal article" date="2013" name="Proc. Natl. Acad. Sci. U.S.A.">
        <title>Genome structure and metabolic features in the red seaweed Chondrus crispus shed light on evolution of the Archaeplastida.</title>
        <authorList>
            <person name="Collen J."/>
            <person name="Porcel B."/>
            <person name="Carre W."/>
            <person name="Ball S.G."/>
            <person name="Chaparro C."/>
            <person name="Tonon T."/>
            <person name="Barbeyron T."/>
            <person name="Michel G."/>
            <person name="Noel B."/>
            <person name="Valentin K."/>
            <person name="Elias M."/>
            <person name="Artiguenave F."/>
            <person name="Arun A."/>
            <person name="Aury J.M."/>
            <person name="Barbosa-Neto J.F."/>
            <person name="Bothwell J.H."/>
            <person name="Bouget F.Y."/>
            <person name="Brillet L."/>
            <person name="Cabello-Hurtado F."/>
            <person name="Capella-Gutierrez S."/>
            <person name="Charrier B."/>
            <person name="Cladiere L."/>
            <person name="Cock J.M."/>
            <person name="Coelho S.M."/>
            <person name="Colleoni C."/>
            <person name="Czjzek M."/>
            <person name="Da Silva C."/>
            <person name="Delage L."/>
            <person name="Denoeud F."/>
            <person name="Deschamps P."/>
            <person name="Dittami S.M."/>
            <person name="Gabaldon T."/>
            <person name="Gachon C.M."/>
            <person name="Groisillier A."/>
            <person name="Herve C."/>
            <person name="Jabbari K."/>
            <person name="Katinka M."/>
            <person name="Kloareg B."/>
            <person name="Kowalczyk N."/>
            <person name="Labadie K."/>
            <person name="Leblanc C."/>
            <person name="Lopez P.J."/>
            <person name="McLachlan D.H."/>
            <person name="Meslet-Cladiere L."/>
            <person name="Moustafa A."/>
            <person name="Nehr Z."/>
            <person name="Nyvall Collen P."/>
            <person name="Panaud O."/>
            <person name="Partensky F."/>
            <person name="Poulain J."/>
            <person name="Rensing S.A."/>
            <person name="Rousvoal S."/>
            <person name="Samson G."/>
            <person name="Symeonidi A."/>
            <person name="Weissenbach J."/>
            <person name="Zambounis A."/>
            <person name="Wincker P."/>
            <person name="Boyen C."/>
        </authorList>
    </citation>
    <scope>NUCLEOTIDE SEQUENCE [LARGE SCALE GENOMIC DNA]</scope>
    <source>
        <strain evidence="3">cv. Stackhouse</strain>
    </source>
</reference>
<feature type="region of interest" description="Disordered" evidence="1">
    <location>
        <begin position="1"/>
        <end position="96"/>
    </location>
</feature>